<evidence type="ECO:0000313" key="20">
    <source>
        <dbReference type="EMBL" id="KAF1932737.1"/>
    </source>
</evidence>
<gene>
    <name evidence="20" type="ORF">M421DRAFT_416352</name>
</gene>
<evidence type="ECO:0000256" key="2">
    <source>
        <dbReference type="ARBA" id="ARBA00010769"/>
    </source>
</evidence>
<evidence type="ECO:0000256" key="9">
    <source>
        <dbReference type="ARBA" id="ARBA00022777"/>
    </source>
</evidence>
<dbReference type="InterPro" id="IPR056802">
    <property type="entry name" value="ATR-like_M-HEAT"/>
</dbReference>
<dbReference type="PROSITE" id="PS51189">
    <property type="entry name" value="FAT"/>
    <property type="match status" value="1"/>
</dbReference>
<evidence type="ECO:0000256" key="16">
    <source>
        <dbReference type="SAM" id="MobiDB-lite"/>
    </source>
</evidence>
<evidence type="ECO:0000256" key="3">
    <source>
        <dbReference type="ARBA" id="ARBA00011370"/>
    </source>
</evidence>
<dbReference type="GO" id="GO:0005694">
    <property type="term" value="C:chromosome"/>
    <property type="evidence" value="ECO:0007669"/>
    <property type="project" value="TreeGrafter"/>
</dbReference>
<comment type="similarity">
    <text evidence="2">Belongs to the PI3/PI4-kinase family. ATM subfamily.</text>
</comment>
<feature type="domain" description="PI3K/PI4K catalytic" evidence="17">
    <location>
        <begin position="2167"/>
        <end position="2476"/>
    </location>
</feature>
<dbReference type="GO" id="GO:0005634">
    <property type="term" value="C:nucleus"/>
    <property type="evidence" value="ECO:0007669"/>
    <property type="project" value="UniProtKB-SubCell"/>
</dbReference>
<evidence type="ECO:0000259" key="17">
    <source>
        <dbReference type="PROSITE" id="PS50290"/>
    </source>
</evidence>
<dbReference type="GO" id="GO:0000723">
    <property type="term" value="P:telomere maintenance"/>
    <property type="evidence" value="ECO:0007669"/>
    <property type="project" value="TreeGrafter"/>
</dbReference>
<dbReference type="InterPro" id="IPR003152">
    <property type="entry name" value="FATC_dom"/>
</dbReference>
<dbReference type="PROSITE" id="PS50290">
    <property type="entry name" value="PI3_4_KINASE_3"/>
    <property type="match status" value="1"/>
</dbReference>
<comment type="catalytic activity">
    <reaction evidence="14">
        <text>L-threonyl-[protein] + ATP = O-phospho-L-threonyl-[protein] + ADP + H(+)</text>
        <dbReference type="Rhea" id="RHEA:46608"/>
        <dbReference type="Rhea" id="RHEA-COMP:11060"/>
        <dbReference type="Rhea" id="RHEA-COMP:11605"/>
        <dbReference type="ChEBI" id="CHEBI:15378"/>
        <dbReference type="ChEBI" id="CHEBI:30013"/>
        <dbReference type="ChEBI" id="CHEBI:30616"/>
        <dbReference type="ChEBI" id="CHEBI:61977"/>
        <dbReference type="ChEBI" id="CHEBI:456216"/>
        <dbReference type="EC" id="2.7.11.1"/>
    </reaction>
</comment>
<dbReference type="SMART" id="SM01343">
    <property type="entry name" value="FATC"/>
    <property type="match status" value="1"/>
</dbReference>
<dbReference type="RefSeq" id="XP_033452985.1">
    <property type="nucleotide sequence ID" value="XM_033591030.1"/>
</dbReference>
<dbReference type="Pfam" id="PF23593">
    <property type="entry name" value="HEAT_ATR"/>
    <property type="match status" value="1"/>
</dbReference>
<name>A0A6A5S5H1_9PLEO</name>
<comment type="function">
    <text evidence="13">Serine/threonine protein kinase which activates checkpoint signaling upon genotoxic stresses such as ionizing radiation (IR), ultraviolet light (UV), or DNA replication stalling, thereby acting as a DNA damage sensor. Recognizes the substrate consensus sequence [ST]-Q. Phosphorylates histone H2A to form H2AS128ph (gamma-H2A) at sites of DNA damage, involved in the regulation of DNA damage response mechanism. Required for the control of telomere length and genome stability.</text>
</comment>
<dbReference type="PROSITE" id="PS00916">
    <property type="entry name" value="PI3_4_KINASE_2"/>
    <property type="match status" value="1"/>
</dbReference>
<dbReference type="PANTHER" id="PTHR11139:SF125">
    <property type="entry name" value="SERINE_THREONINE-PROTEIN KINASE MEC1"/>
    <property type="match status" value="1"/>
</dbReference>
<reference evidence="20" key="1">
    <citation type="journal article" date="2020" name="Stud. Mycol.">
        <title>101 Dothideomycetes genomes: a test case for predicting lifestyles and emergence of pathogens.</title>
        <authorList>
            <person name="Haridas S."/>
            <person name="Albert R."/>
            <person name="Binder M."/>
            <person name="Bloem J."/>
            <person name="Labutti K."/>
            <person name="Salamov A."/>
            <person name="Andreopoulos B."/>
            <person name="Baker S."/>
            <person name="Barry K."/>
            <person name="Bills G."/>
            <person name="Bluhm B."/>
            <person name="Cannon C."/>
            <person name="Castanera R."/>
            <person name="Culley D."/>
            <person name="Daum C."/>
            <person name="Ezra D."/>
            <person name="Gonzalez J."/>
            <person name="Henrissat B."/>
            <person name="Kuo A."/>
            <person name="Liang C."/>
            <person name="Lipzen A."/>
            <person name="Lutzoni F."/>
            <person name="Magnuson J."/>
            <person name="Mondo S."/>
            <person name="Nolan M."/>
            <person name="Ohm R."/>
            <person name="Pangilinan J."/>
            <person name="Park H.-J."/>
            <person name="Ramirez L."/>
            <person name="Alfaro M."/>
            <person name="Sun H."/>
            <person name="Tritt A."/>
            <person name="Yoshinaga Y."/>
            <person name="Zwiers L.-H."/>
            <person name="Turgeon B."/>
            <person name="Goodwin S."/>
            <person name="Spatafora J."/>
            <person name="Crous P."/>
            <person name="Grigoriev I."/>
        </authorList>
    </citation>
    <scope>NUCLEOTIDE SEQUENCE</scope>
    <source>
        <strain evidence="20">CBS 183.55</strain>
    </source>
</reference>
<keyword evidence="12" id="KW-0539">Nucleus</keyword>
<comment type="subcellular location">
    <subcellularLocation>
        <location evidence="1">Nucleus</location>
    </subcellularLocation>
</comment>
<dbReference type="PROSITE" id="PS51190">
    <property type="entry name" value="FATC"/>
    <property type="match status" value="1"/>
</dbReference>
<accession>A0A6A5S5H1</accession>
<dbReference type="GO" id="GO:0006281">
    <property type="term" value="P:DNA repair"/>
    <property type="evidence" value="ECO:0007669"/>
    <property type="project" value="UniProtKB-KW"/>
</dbReference>
<sequence>MARKGGGSTQRKAPPLPTANVATNGSSNGIPPPSTIAAQIVHNAAKTHSKQDAASKVTFGELLKEFLQHPNTDEPDAQLVSFICVVAEAGLESLFKDDPFAQDEQRQQGVRSINAITYLLQQKPHLLLQPKDDEDSGTPRPPVILWLFPKILGLLTHATLRSIHGNAEGLLSFCLSILSRSMAYSRSAVTVMQLYKANVIHIRDELKAVNDSIPARATPFRIMAPSISSINDFWPESKQLIAVPHNLQRKISSPTLSIHVGFNLLAALCQSTSSNSRKSMFEQQYPWILDICEELWCYFRRWSASDKRPLHDEIFALYMRLINTLTVLSPESKDRFPSSYKAATTSVKSIAYLIESLATSPMSDSNQGQLALMVTRLCCTARTEWPHEMVLDQRRQPSQMLDTEILKQSATRLCENTDVLFSLQKDLQLALCLWMSKGEWPEKTESLRDELCSNGAESFTSAQIAEDAIKCIQAFQRMHLDEDRPAKRRKTLHESSEDANISAYHQLTLLLNGSSEDSPILTLSNLPQIIEARYSSLSDNPKLNEAAQQQLLIALGKVACAGSRCLRPNRNGSKQWESLTCALCDEPATKIRQPEVYWENHGYGQDWKEVIAALLTITKEPKFQASTRPRVLMAVAIGRLFDHISDDDYLNLEMCELGQWLLACMSRSLRELKIAATHALMVFLRDDLSNRVRQKNRTSVIEFFDVLVQRGVLADQETLILAYGHVARACGELELPIILCRLVEYLGHPNALICGMAYRELDALAEPHEPEVLFKPYWRILAFSVIKDIINKPQKAQQLADLTEQTVRQLLVLTQSYTLPHLVLTKRRDIIEKIAQARKVSVADVLTQPRINLAKILALLLSQSVPDVESFALETLAEIEPQMREGSNDKLESLIAMDITGIAIEILMLSAEQDEPRKAPYRRAFGALARLADIKSGQRRSSSKTKSLDEFCETHILGIIAYFSDIVESPLTQSKSTPRPLPERKRCIAAIGDFITLARYSVNGALPQIRACLQSAMSDPDLCDDAFLVWTAFLDALDADDTMLVIDQTFALIVEHWNIFSDDTQLLANKTIVALTQDYDAQLRARIEYLPSLATIPMMSKTEAELTRFKSHVETVRIFQAFGNRCKDQNAVVVRQALRELGPYLDANQKHLHQAIVGQKPLPVLADLTRSLLDASVRFSEMHSDITTLCAQCLGIIGGLDPYRVETVREKKRVLMLSNFSRRDEDIDFVALLLEQVLVKVFLSTTNATSQGWIAYVMQEMLKHCGFSALAVAKPRSSQISTEAQRWNDIPEPTRNVLTPFLNSRYSVNRNPALQYKSPPYPIFDGKISHGTWLQTFVYDLLQKGQGINVEMVFPVLARVIRGFDLSIATFILPFAALNVIVSDNDENMSYVGTELMTVLRREMQSTDQTDAILIKQCSENVFQVLDYLSLWLQEKKKSVTDARIMAGKTGRGVSEEEEMNAIKQISRVEGILQLVPAEVISQRAVDCGSYARALFHWEQYYRQQQHLKTETNQVFEKDDLLQHLQSIYAQIDEPDSIEGITAHLKVLNPEQQIMEDRKAGRWTAAQSWYEVALATKPDDLEVQVMLLTCLKESGQYDAILNYVDGFHAANPVSISTLPFAAEAAWSAGKWTQLERILGASSDKVIGTTTDFNICVGKALLALYNEDDSEFKNLIAALRRTLSKSLSPSNTNSLQACHDTLVKLHALYEIEAISGVMTPHPPEREKVLNNLDLRLDVIGAHTSDKQYLLGVRRATMLVSRIDFSDLDIASAWLTTGRLARKGGFMTTAFNSVLHADQLGDGASKIEYSKLLWKEGHHRKAIQTLRGAIDSNAFQNSDSLPINISITTDGRGGDHISKVKCHAQLLLAKWLDRAGQTKSGSLKDAYATGVMSYPKWDKGHYYLGRYYLKLLESEKKLPVTKQSQEYLAGSLIKLVIENFIRSTVYGTKYYYQTLPKILTLWLDLGTEVINVVPRSARDKEFHDHRITYLDHINKYLKRYAGERMPAYTWYTAFPQIITRISHPNKNVWDALQSIIIRVAAVYPQQTLWSLLAVLHSTQDDRRTRGTAVLQKLREQSKRKNGALDLKNVIVQGQRLTDALLIACDAPVEQRVTHVSLSKDLGFSHKLAPSQLVVPIEANLLPNLPAGNDSKTIRLHNPFPQDAITINAFMDDVLVLSSLQRPRKINVRGSDGRSYGLLCKPKDDLRKDQRLMEFNAMINRALQKDIESSKRRLYIRTYAVTPLNEECGAIEWVEGLKPMRDIILRSYRQHNVQIDYAEIRMLLAEASSSPGKVPIFTEKILGKFMPVLHEWFVETFPEPEAWLSARLRYTRSCAVMSIAGHVLGLGDRHGENVSLEQGTGGTFHVDFNCLFDKGLTFEKPELVPFRLTHNMVDAMGPQGVEGPFRKAAELVYSILRQHEDTLITILETFVHDPTADFLGGKRRKKIPGVPDTPQEVLDTVRTKVNGYLKGESVPLSVEGYVDALIAMARDPMNLASMYIGWCAFF</sequence>
<dbReference type="Proteomes" id="UP000800082">
    <property type="component" value="Unassembled WGS sequence"/>
</dbReference>
<dbReference type="GO" id="GO:0000077">
    <property type="term" value="P:DNA damage checkpoint signaling"/>
    <property type="evidence" value="ECO:0007669"/>
    <property type="project" value="TreeGrafter"/>
</dbReference>
<dbReference type="FunFam" id="1.10.1070.11:FF:000032">
    <property type="entry name" value="Protein kinase rad3"/>
    <property type="match status" value="1"/>
</dbReference>
<keyword evidence="21" id="KW-1185">Reference proteome</keyword>
<feature type="domain" description="FATC" evidence="19">
    <location>
        <begin position="2471"/>
        <end position="2503"/>
    </location>
</feature>
<evidence type="ECO:0000256" key="11">
    <source>
        <dbReference type="ARBA" id="ARBA00023204"/>
    </source>
</evidence>
<keyword evidence="9 20" id="KW-0418">Kinase</keyword>
<dbReference type="EC" id="2.7.11.1" evidence="4"/>
<dbReference type="InterPro" id="IPR018936">
    <property type="entry name" value="PI3/4_kinase_CS"/>
</dbReference>
<dbReference type="Gene3D" id="3.30.1010.10">
    <property type="entry name" value="Phosphatidylinositol 3-kinase Catalytic Subunit, Chain A, domain 4"/>
    <property type="match status" value="1"/>
</dbReference>
<dbReference type="Gene3D" id="1.25.40.10">
    <property type="entry name" value="Tetratricopeptide repeat domain"/>
    <property type="match status" value="1"/>
</dbReference>
<evidence type="ECO:0000256" key="4">
    <source>
        <dbReference type="ARBA" id="ARBA00012513"/>
    </source>
</evidence>
<dbReference type="InterPro" id="IPR003151">
    <property type="entry name" value="PIK-rel_kinase_FAT"/>
</dbReference>
<dbReference type="GeneID" id="54348698"/>
<dbReference type="PANTHER" id="PTHR11139">
    <property type="entry name" value="ATAXIA TELANGIECTASIA MUTATED ATM -RELATED"/>
    <property type="match status" value="1"/>
</dbReference>
<dbReference type="InterPro" id="IPR036940">
    <property type="entry name" value="PI3/4_kinase_cat_sf"/>
</dbReference>
<dbReference type="Pfam" id="PF02260">
    <property type="entry name" value="FATC"/>
    <property type="match status" value="1"/>
</dbReference>
<dbReference type="InterPro" id="IPR011009">
    <property type="entry name" value="Kinase-like_dom_sf"/>
</dbReference>
<evidence type="ECO:0000313" key="21">
    <source>
        <dbReference type="Proteomes" id="UP000800082"/>
    </source>
</evidence>
<feature type="compositionally biased region" description="Polar residues" evidence="16">
    <location>
        <begin position="20"/>
        <end position="29"/>
    </location>
</feature>
<evidence type="ECO:0000256" key="13">
    <source>
        <dbReference type="ARBA" id="ARBA00025079"/>
    </source>
</evidence>
<feature type="domain" description="FAT" evidence="18">
    <location>
        <begin position="1480"/>
        <end position="2055"/>
    </location>
</feature>
<dbReference type="Gene3D" id="1.10.1070.11">
    <property type="entry name" value="Phosphatidylinositol 3-/4-kinase, catalytic domain"/>
    <property type="match status" value="1"/>
</dbReference>
<dbReference type="Pfam" id="PF00454">
    <property type="entry name" value="PI3_PI4_kinase"/>
    <property type="match status" value="1"/>
</dbReference>
<evidence type="ECO:0000256" key="12">
    <source>
        <dbReference type="ARBA" id="ARBA00023242"/>
    </source>
</evidence>
<dbReference type="InterPro" id="IPR014009">
    <property type="entry name" value="PIK_FAT"/>
</dbReference>
<dbReference type="InterPro" id="IPR057564">
    <property type="entry name" value="HEAT_ATR"/>
</dbReference>
<evidence type="ECO:0000259" key="19">
    <source>
        <dbReference type="PROSITE" id="PS51190"/>
    </source>
</evidence>
<evidence type="ECO:0000256" key="14">
    <source>
        <dbReference type="ARBA" id="ARBA00047899"/>
    </source>
</evidence>
<dbReference type="OrthoDB" id="381190at2759"/>
<dbReference type="SMART" id="SM00146">
    <property type="entry name" value="PI3Kc"/>
    <property type="match status" value="1"/>
</dbReference>
<comment type="subunit">
    <text evidence="3">Associates with DNA double-strand breaks.</text>
</comment>
<evidence type="ECO:0000256" key="10">
    <source>
        <dbReference type="ARBA" id="ARBA00022840"/>
    </source>
</evidence>
<dbReference type="GO" id="GO:0005524">
    <property type="term" value="F:ATP binding"/>
    <property type="evidence" value="ECO:0007669"/>
    <property type="project" value="UniProtKB-KW"/>
</dbReference>
<proteinExistence type="inferred from homology"/>
<dbReference type="InterPro" id="IPR011990">
    <property type="entry name" value="TPR-like_helical_dom_sf"/>
</dbReference>
<evidence type="ECO:0000256" key="5">
    <source>
        <dbReference type="ARBA" id="ARBA00022527"/>
    </source>
</evidence>
<dbReference type="SUPFAM" id="SSF48452">
    <property type="entry name" value="TPR-like"/>
    <property type="match status" value="1"/>
</dbReference>
<dbReference type="InterPro" id="IPR000403">
    <property type="entry name" value="PI3/4_kinase_cat_dom"/>
</dbReference>
<organism evidence="20 21">
    <name type="scientific">Didymella exigua CBS 183.55</name>
    <dbReference type="NCBI Taxonomy" id="1150837"/>
    <lineage>
        <taxon>Eukaryota</taxon>
        <taxon>Fungi</taxon>
        <taxon>Dikarya</taxon>
        <taxon>Ascomycota</taxon>
        <taxon>Pezizomycotina</taxon>
        <taxon>Dothideomycetes</taxon>
        <taxon>Pleosporomycetidae</taxon>
        <taxon>Pleosporales</taxon>
        <taxon>Pleosporineae</taxon>
        <taxon>Didymellaceae</taxon>
        <taxon>Didymella</taxon>
    </lineage>
</organism>
<keyword evidence="6" id="KW-0808">Transferase</keyword>
<dbReference type="Pfam" id="PF25030">
    <property type="entry name" value="M-HEAT_ATR"/>
    <property type="match status" value="1"/>
</dbReference>
<dbReference type="InterPro" id="IPR012993">
    <property type="entry name" value="UME"/>
</dbReference>
<evidence type="ECO:0000256" key="7">
    <source>
        <dbReference type="ARBA" id="ARBA00022741"/>
    </source>
</evidence>
<evidence type="ECO:0000256" key="1">
    <source>
        <dbReference type="ARBA" id="ARBA00004123"/>
    </source>
</evidence>
<protein>
    <recommendedName>
        <fullName evidence="4">non-specific serine/threonine protein kinase</fullName>
        <ecNumber evidence="4">2.7.11.1</ecNumber>
    </recommendedName>
</protein>
<feature type="region of interest" description="Disordered" evidence="16">
    <location>
        <begin position="1"/>
        <end position="34"/>
    </location>
</feature>
<dbReference type="GO" id="GO:0004674">
    <property type="term" value="F:protein serine/threonine kinase activity"/>
    <property type="evidence" value="ECO:0007669"/>
    <property type="project" value="UniProtKB-KW"/>
</dbReference>
<keyword evidence="10" id="KW-0067">ATP-binding</keyword>
<dbReference type="InterPro" id="IPR016024">
    <property type="entry name" value="ARM-type_fold"/>
</dbReference>
<dbReference type="InterPro" id="IPR050517">
    <property type="entry name" value="DDR_Repair_Kinase"/>
</dbReference>
<dbReference type="SUPFAM" id="SSF56112">
    <property type="entry name" value="Protein kinase-like (PK-like)"/>
    <property type="match status" value="1"/>
</dbReference>
<dbReference type="SMART" id="SM00802">
    <property type="entry name" value="UME"/>
    <property type="match status" value="1"/>
</dbReference>
<dbReference type="Pfam" id="PF08064">
    <property type="entry name" value="UME"/>
    <property type="match status" value="1"/>
</dbReference>
<dbReference type="Pfam" id="PF02259">
    <property type="entry name" value="FAT"/>
    <property type="match status" value="1"/>
</dbReference>
<keyword evidence="11" id="KW-0234">DNA repair</keyword>
<evidence type="ECO:0000256" key="8">
    <source>
        <dbReference type="ARBA" id="ARBA00022763"/>
    </source>
</evidence>
<comment type="catalytic activity">
    <reaction evidence="15">
        <text>L-seryl-[protein] + ATP = O-phospho-L-seryl-[protein] + ADP + H(+)</text>
        <dbReference type="Rhea" id="RHEA:17989"/>
        <dbReference type="Rhea" id="RHEA-COMP:9863"/>
        <dbReference type="Rhea" id="RHEA-COMP:11604"/>
        <dbReference type="ChEBI" id="CHEBI:15378"/>
        <dbReference type="ChEBI" id="CHEBI:29999"/>
        <dbReference type="ChEBI" id="CHEBI:30616"/>
        <dbReference type="ChEBI" id="CHEBI:83421"/>
        <dbReference type="ChEBI" id="CHEBI:456216"/>
        <dbReference type="EC" id="2.7.11.1"/>
    </reaction>
</comment>
<keyword evidence="5" id="KW-0723">Serine/threonine-protein kinase</keyword>
<keyword evidence="8" id="KW-0227">DNA damage</keyword>
<evidence type="ECO:0000259" key="18">
    <source>
        <dbReference type="PROSITE" id="PS51189"/>
    </source>
</evidence>
<dbReference type="SUPFAM" id="SSF48371">
    <property type="entry name" value="ARM repeat"/>
    <property type="match status" value="1"/>
</dbReference>
<evidence type="ECO:0000256" key="6">
    <source>
        <dbReference type="ARBA" id="ARBA00022679"/>
    </source>
</evidence>
<evidence type="ECO:0000256" key="15">
    <source>
        <dbReference type="ARBA" id="ARBA00048679"/>
    </source>
</evidence>
<dbReference type="CDD" id="cd00892">
    <property type="entry name" value="PIKKc_ATR"/>
    <property type="match status" value="1"/>
</dbReference>
<dbReference type="EMBL" id="ML978958">
    <property type="protein sequence ID" value="KAF1932737.1"/>
    <property type="molecule type" value="Genomic_DNA"/>
</dbReference>
<keyword evidence="7" id="KW-0547">Nucleotide-binding</keyword>